<keyword evidence="5" id="KW-1185">Reference proteome</keyword>
<dbReference type="HOGENOM" id="CLU_065219_0_0_5"/>
<dbReference type="GO" id="GO:0008080">
    <property type="term" value="F:N-acetyltransferase activity"/>
    <property type="evidence" value="ECO:0007669"/>
    <property type="project" value="InterPro"/>
</dbReference>
<dbReference type="eggNOG" id="COG0456">
    <property type="taxonomic scope" value="Bacteria"/>
</dbReference>
<dbReference type="AlphaFoldDB" id="A5FX64"/>
<evidence type="ECO:0000256" key="1">
    <source>
        <dbReference type="ARBA" id="ARBA00022679"/>
    </source>
</evidence>
<dbReference type="InterPro" id="IPR036388">
    <property type="entry name" value="WH-like_DNA-bd_sf"/>
</dbReference>
<dbReference type="PROSITE" id="PS50995">
    <property type="entry name" value="HTH_MARR_2"/>
    <property type="match status" value="1"/>
</dbReference>
<dbReference type="SUPFAM" id="SSF55729">
    <property type="entry name" value="Acyl-CoA N-acyltransferases (Nat)"/>
    <property type="match status" value="1"/>
</dbReference>
<dbReference type="CDD" id="cd04301">
    <property type="entry name" value="NAT_SF"/>
    <property type="match status" value="1"/>
</dbReference>
<dbReference type="Pfam" id="PF12802">
    <property type="entry name" value="MarR_2"/>
    <property type="match status" value="1"/>
</dbReference>
<dbReference type="PROSITE" id="PS51186">
    <property type="entry name" value="GNAT"/>
    <property type="match status" value="1"/>
</dbReference>
<dbReference type="eggNOG" id="COG1846">
    <property type="taxonomic scope" value="Bacteria"/>
</dbReference>
<evidence type="ECO:0000259" key="2">
    <source>
        <dbReference type="PROSITE" id="PS50995"/>
    </source>
</evidence>
<dbReference type="InterPro" id="IPR000835">
    <property type="entry name" value="HTH_MarR-typ"/>
</dbReference>
<dbReference type="InterPro" id="IPR000182">
    <property type="entry name" value="GNAT_dom"/>
</dbReference>
<dbReference type="Gene3D" id="3.40.630.30">
    <property type="match status" value="1"/>
</dbReference>
<dbReference type="Gene3D" id="1.10.10.10">
    <property type="entry name" value="Winged helix-like DNA-binding domain superfamily/Winged helix DNA-binding domain"/>
    <property type="match status" value="1"/>
</dbReference>
<dbReference type="KEGG" id="acr:Acry_0978"/>
<accession>A5FX64</accession>
<gene>
    <name evidence="4" type="ordered locus">Acry_0978</name>
</gene>
<dbReference type="Pfam" id="PF00583">
    <property type="entry name" value="Acetyltransf_1"/>
    <property type="match status" value="1"/>
</dbReference>
<feature type="domain" description="N-acetyltransferase" evidence="3">
    <location>
        <begin position="151"/>
        <end position="308"/>
    </location>
</feature>
<evidence type="ECO:0000259" key="3">
    <source>
        <dbReference type="PROSITE" id="PS51186"/>
    </source>
</evidence>
<reference evidence="4 5" key="1">
    <citation type="submission" date="2007-05" db="EMBL/GenBank/DDBJ databases">
        <title>Complete sequence of chromosome of Acidiphilium cryptum JF-5.</title>
        <authorList>
            <consortium name="US DOE Joint Genome Institute"/>
            <person name="Copeland A."/>
            <person name="Lucas S."/>
            <person name="Lapidus A."/>
            <person name="Barry K."/>
            <person name="Detter J.C."/>
            <person name="Glavina del Rio T."/>
            <person name="Hammon N."/>
            <person name="Israni S."/>
            <person name="Dalin E."/>
            <person name="Tice H."/>
            <person name="Pitluck S."/>
            <person name="Sims D."/>
            <person name="Brettin T."/>
            <person name="Bruce D."/>
            <person name="Han C."/>
            <person name="Schmutz J."/>
            <person name="Larimer F."/>
            <person name="Land M."/>
            <person name="Hauser L."/>
            <person name="Kyrpides N."/>
            <person name="Kim E."/>
            <person name="Magnuson T."/>
            <person name="Richardson P."/>
        </authorList>
    </citation>
    <scope>NUCLEOTIDE SEQUENCE [LARGE SCALE GENOMIC DNA]</scope>
    <source>
        <strain evidence="4 5">JF-5</strain>
    </source>
</reference>
<protein>
    <submittedName>
        <fullName evidence="4">Transcriptional regulator, MarR family with acetyltransferase activity</fullName>
    </submittedName>
</protein>
<dbReference type="SUPFAM" id="SSF46785">
    <property type="entry name" value="Winged helix' DNA-binding domain"/>
    <property type="match status" value="1"/>
</dbReference>
<dbReference type="InterPro" id="IPR016181">
    <property type="entry name" value="Acyl_CoA_acyltransferase"/>
</dbReference>
<dbReference type="PANTHER" id="PTHR13947:SF37">
    <property type="entry name" value="LD18367P"/>
    <property type="match status" value="1"/>
</dbReference>
<dbReference type="EMBL" id="CP000697">
    <property type="protein sequence ID" value="ABQ30196.1"/>
    <property type="molecule type" value="Genomic_DNA"/>
</dbReference>
<feature type="domain" description="HTH marR-type" evidence="2">
    <location>
        <begin position="1"/>
        <end position="141"/>
    </location>
</feature>
<evidence type="ECO:0000313" key="5">
    <source>
        <dbReference type="Proteomes" id="UP000000245"/>
    </source>
</evidence>
<dbReference type="InterPro" id="IPR050769">
    <property type="entry name" value="NAT_camello-type"/>
</dbReference>
<proteinExistence type="predicted"/>
<dbReference type="PANTHER" id="PTHR13947">
    <property type="entry name" value="GNAT FAMILY N-ACETYLTRANSFERASE"/>
    <property type="match status" value="1"/>
</dbReference>
<organism evidence="4 5">
    <name type="scientific">Acidiphilium cryptum (strain JF-5)</name>
    <dbReference type="NCBI Taxonomy" id="349163"/>
    <lineage>
        <taxon>Bacteria</taxon>
        <taxon>Pseudomonadati</taxon>
        <taxon>Pseudomonadota</taxon>
        <taxon>Alphaproteobacteria</taxon>
        <taxon>Acetobacterales</taxon>
        <taxon>Acidocellaceae</taxon>
        <taxon>Acidiphilium</taxon>
    </lineage>
</organism>
<dbReference type="InterPro" id="IPR036390">
    <property type="entry name" value="WH_DNA-bd_sf"/>
</dbReference>
<sequence>MALLIMDNAMDGVRAFNRFFTRFVGALDTRFLGTELTLGEARLLYEIAQAEAPLAADLRAALGVNAGHVSRVLRRFEERGWITRSPAAGDARRRPIALTPAGRDVFADLDSRQRNAVATTLDGLAPAQQRDLVGALTLARILLGDPSTRRFALRPFRPGDMGQIAARQSLIYRETYGWGRQIEVIEGEVTSAFLRNFKPGREQCWIAEMEGVMAGSVFLTDEGDGLSRLRLLYVEPFARRLGIGNALVSACVGFARETGYRRMTLWTHTVLESARRIYAAHGFRIVDVHTHEEFDKPVQSETWELDLAAG</sequence>
<name>A5FX64_ACICJ</name>
<keyword evidence="1 4" id="KW-0808">Transferase</keyword>
<dbReference type="STRING" id="349163.Acry_0978"/>
<dbReference type="GO" id="GO:0003700">
    <property type="term" value="F:DNA-binding transcription factor activity"/>
    <property type="evidence" value="ECO:0007669"/>
    <property type="project" value="InterPro"/>
</dbReference>
<dbReference type="SMART" id="SM00347">
    <property type="entry name" value="HTH_MARR"/>
    <property type="match status" value="1"/>
</dbReference>
<dbReference type="Proteomes" id="UP000000245">
    <property type="component" value="Chromosome"/>
</dbReference>
<evidence type="ECO:0000313" key="4">
    <source>
        <dbReference type="EMBL" id="ABQ30196.1"/>
    </source>
</evidence>